<dbReference type="EMBL" id="QLIN01000015">
    <property type="protein sequence ID" value="RAI64599.1"/>
    <property type="molecule type" value="Genomic_DNA"/>
</dbReference>
<dbReference type="PANTHER" id="PTHR43540:SF14">
    <property type="entry name" value="ISOCHORISMATASE"/>
    <property type="match status" value="1"/>
</dbReference>
<accession>A0A327MQ53</accession>
<dbReference type="Pfam" id="PF00857">
    <property type="entry name" value="Isochorismatase"/>
    <property type="match status" value="1"/>
</dbReference>
<feature type="domain" description="Isochorismatase-like" evidence="2">
    <location>
        <begin position="3"/>
        <end position="141"/>
    </location>
</feature>
<dbReference type="Gene3D" id="3.40.50.850">
    <property type="entry name" value="Isochorismatase-like"/>
    <property type="match status" value="1"/>
</dbReference>
<name>A0A327MQ53_PSEFL</name>
<dbReference type="InterPro" id="IPR036380">
    <property type="entry name" value="Isochorismatase-like_sf"/>
</dbReference>
<evidence type="ECO:0000313" key="4">
    <source>
        <dbReference type="Proteomes" id="UP000249493"/>
    </source>
</evidence>
<evidence type="ECO:0000313" key="3">
    <source>
        <dbReference type="EMBL" id="RAI64599.1"/>
    </source>
</evidence>
<protein>
    <submittedName>
        <fullName evidence="3">Cysteine hydrolase</fullName>
    </submittedName>
</protein>
<keyword evidence="1 3" id="KW-0378">Hydrolase</keyword>
<dbReference type="PANTHER" id="PTHR43540">
    <property type="entry name" value="PEROXYUREIDOACRYLATE/UREIDOACRYLATE AMIDOHYDROLASE-RELATED"/>
    <property type="match status" value="1"/>
</dbReference>
<evidence type="ECO:0000256" key="1">
    <source>
        <dbReference type="ARBA" id="ARBA00022801"/>
    </source>
</evidence>
<reference evidence="3 4" key="1">
    <citation type="submission" date="2018-06" db="EMBL/GenBank/DDBJ databases">
        <authorList>
            <person name="Zhirakovskaya E."/>
        </authorList>
    </citation>
    <scope>NUCLEOTIDE SEQUENCE [LARGE SCALE GENOMIC DNA]</scope>
    <source>
        <strain evidence="3 4">LY3</strain>
    </source>
</reference>
<sequence length="177" mass="19345">MTTALLIIDVQQALCSGEYECFEIGRVINTINDLSARARKAGVPVVLIQHEEESGLLKHGAPGWQLAEGLQTSPEDHRVRKTTGDSFYQTNLQQLVPVQDFERLVICGLQTDYCVNATVRQALKLGYDVVLAADAHSTVDNGNLTAEDIIAEHNKDLAHLTGSVARIDVIPAKDIQL</sequence>
<dbReference type="Proteomes" id="UP000249493">
    <property type="component" value="Unassembled WGS sequence"/>
</dbReference>
<dbReference type="AlphaFoldDB" id="A0A327MQ53"/>
<organism evidence="3 4">
    <name type="scientific">Pseudomonas fluorescens</name>
    <dbReference type="NCBI Taxonomy" id="294"/>
    <lineage>
        <taxon>Bacteria</taxon>
        <taxon>Pseudomonadati</taxon>
        <taxon>Pseudomonadota</taxon>
        <taxon>Gammaproteobacteria</taxon>
        <taxon>Pseudomonadales</taxon>
        <taxon>Pseudomonadaceae</taxon>
        <taxon>Pseudomonas</taxon>
    </lineage>
</organism>
<dbReference type="InterPro" id="IPR050272">
    <property type="entry name" value="Isochorismatase-like_hydrls"/>
</dbReference>
<dbReference type="CDD" id="cd01014">
    <property type="entry name" value="nicotinamidase_related"/>
    <property type="match status" value="1"/>
</dbReference>
<comment type="caution">
    <text evidence="3">The sequence shown here is derived from an EMBL/GenBank/DDBJ whole genome shotgun (WGS) entry which is preliminary data.</text>
</comment>
<gene>
    <name evidence="3" type="ORF">DOZ80_26110</name>
</gene>
<dbReference type="InterPro" id="IPR000868">
    <property type="entry name" value="Isochorismatase-like_dom"/>
</dbReference>
<dbReference type="GO" id="GO:0016787">
    <property type="term" value="F:hydrolase activity"/>
    <property type="evidence" value="ECO:0007669"/>
    <property type="project" value="UniProtKB-KW"/>
</dbReference>
<dbReference type="RefSeq" id="WP_111287885.1">
    <property type="nucleotide sequence ID" value="NZ_QLIN01000015.1"/>
</dbReference>
<evidence type="ECO:0000259" key="2">
    <source>
        <dbReference type="Pfam" id="PF00857"/>
    </source>
</evidence>
<dbReference type="SUPFAM" id="SSF52499">
    <property type="entry name" value="Isochorismatase-like hydrolases"/>
    <property type="match status" value="1"/>
</dbReference>
<proteinExistence type="predicted"/>